<evidence type="ECO:0000256" key="1">
    <source>
        <dbReference type="SAM" id="MobiDB-lite"/>
    </source>
</evidence>
<feature type="region of interest" description="Disordered" evidence="1">
    <location>
        <begin position="1"/>
        <end position="100"/>
    </location>
</feature>
<reference evidence="2" key="1">
    <citation type="journal article" date="2022" name="bioRxiv">
        <title>Sequencing and chromosome-scale assembly of the giantPleurodeles waltlgenome.</title>
        <authorList>
            <person name="Brown T."/>
            <person name="Elewa A."/>
            <person name="Iarovenko S."/>
            <person name="Subramanian E."/>
            <person name="Araus A.J."/>
            <person name="Petzold A."/>
            <person name="Susuki M."/>
            <person name="Suzuki K.-i.T."/>
            <person name="Hayashi T."/>
            <person name="Toyoda A."/>
            <person name="Oliveira C."/>
            <person name="Osipova E."/>
            <person name="Leigh N.D."/>
            <person name="Simon A."/>
            <person name="Yun M.H."/>
        </authorList>
    </citation>
    <scope>NUCLEOTIDE SEQUENCE</scope>
    <source>
        <strain evidence="2">20211129_DDA</strain>
        <tissue evidence="2">Liver</tissue>
    </source>
</reference>
<organism evidence="2 3">
    <name type="scientific">Pleurodeles waltl</name>
    <name type="common">Iberian ribbed newt</name>
    <dbReference type="NCBI Taxonomy" id="8319"/>
    <lineage>
        <taxon>Eukaryota</taxon>
        <taxon>Metazoa</taxon>
        <taxon>Chordata</taxon>
        <taxon>Craniata</taxon>
        <taxon>Vertebrata</taxon>
        <taxon>Euteleostomi</taxon>
        <taxon>Amphibia</taxon>
        <taxon>Batrachia</taxon>
        <taxon>Caudata</taxon>
        <taxon>Salamandroidea</taxon>
        <taxon>Salamandridae</taxon>
        <taxon>Pleurodelinae</taxon>
        <taxon>Pleurodeles</taxon>
    </lineage>
</organism>
<feature type="compositionally biased region" description="Basic and acidic residues" evidence="1">
    <location>
        <begin position="64"/>
        <end position="79"/>
    </location>
</feature>
<evidence type="ECO:0000313" key="2">
    <source>
        <dbReference type="EMBL" id="KAJ1110151.1"/>
    </source>
</evidence>
<dbReference type="Proteomes" id="UP001066276">
    <property type="component" value="Chromosome 9"/>
</dbReference>
<dbReference type="EMBL" id="JANPWB010000013">
    <property type="protein sequence ID" value="KAJ1110151.1"/>
    <property type="molecule type" value="Genomic_DNA"/>
</dbReference>
<gene>
    <name evidence="2" type="ORF">NDU88_007506</name>
</gene>
<comment type="caution">
    <text evidence="2">The sequence shown here is derived from an EMBL/GenBank/DDBJ whole genome shotgun (WGS) entry which is preliminary data.</text>
</comment>
<feature type="region of interest" description="Disordered" evidence="1">
    <location>
        <begin position="118"/>
        <end position="160"/>
    </location>
</feature>
<protein>
    <submittedName>
        <fullName evidence="2">Uncharacterized protein</fullName>
    </submittedName>
</protein>
<keyword evidence="3" id="KW-1185">Reference proteome</keyword>
<proteinExistence type="predicted"/>
<evidence type="ECO:0000313" key="3">
    <source>
        <dbReference type="Proteomes" id="UP001066276"/>
    </source>
</evidence>
<name>A0AAV7N283_PLEWA</name>
<accession>A0AAV7N283</accession>
<dbReference type="AlphaFoldDB" id="A0AAV7N283"/>
<sequence>MSNTCADSAHGVPDTPRSTGLPIGSPKCPREGGAIIRTAGIMPGRPFQRRRAEELTGKRTTGAGEEHEGAEAGDFRLCWEEDGSEDPIPSRSRPLDDDCWPRGAHAYDLPRFRRSVAKSGTKLNTGKRGGGGREWARVLGRENTGTSGVGLELGKGRKGR</sequence>